<dbReference type="InterPro" id="IPR050310">
    <property type="entry name" value="VPS10-sortilin"/>
</dbReference>
<feature type="chain" id="PRO_5001588128" evidence="9">
    <location>
        <begin position="17"/>
        <end position="1456"/>
    </location>
</feature>
<reference evidence="11" key="1">
    <citation type="submission" date="2014-02" db="EMBL/GenBank/DDBJ databases">
        <authorList>
            <person name="Genoscope - CEA"/>
        </authorList>
    </citation>
    <scope>NUCLEOTIDE SEQUENCE</scope>
    <source>
        <strain evidence="11">LS3</strain>
    </source>
</reference>
<dbReference type="SUPFAM" id="SSF110296">
    <property type="entry name" value="Oligoxyloglucan reducing end-specific cellobiohydrolase"/>
    <property type="match status" value="2"/>
</dbReference>
<reference evidence="11" key="2">
    <citation type="submission" date="2014-06" db="EMBL/GenBank/DDBJ databases">
        <title>The complete genome of Blastobotrys (Arxula) adeninivorans LS3 - a yeast of biotechnological interest.</title>
        <authorList>
            <person name="Kunze G."/>
            <person name="Gaillardin C."/>
            <person name="Czernicka M."/>
            <person name="Durrens P."/>
            <person name="Martin T."/>
            <person name="Boer E."/>
            <person name="Gabaldon T."/>
            <person name="Cruz J."/>
            <person name="Talla E."/>
            <person name="Marck C."/>
            <person name="Goffeau A."/>
            <person name="Barbe V."/>
            <person name="Baret P."/>
            <person name="Baronian K."/>
            <person name="Beier S."/>
            <person name="Bleykasten C."/>
            <person name="Bode R."/>
            <person name="Casaregola S."/>
            <person name="Despons L."/>
            <person name="Fairhead C."/>
            <person name="Giersberg M."/>
            <person name="Gierski P."/>
            <person name="Hahnel U."/>
            <person name="Hartmann A."/>
            <person name="Jankowska D."/>
            <person name="Jubin C."/>
            <person name="Jung P."/>
            <person name="Lafontaine I."/>
            <person name="Leh-Louis V."/>
            <person name="Lemaire M."/>
            <person name="Marcet-Houben M."/>
            <person name="Mascher M."/>
            <person name="Morel G."/>
            <person name="Richard G.-F."/>
            <person name="Riechen J."/>
            <person name="Sacerdot C."/>
            <person name="Sarkar A."/>
            <person name="Savel G."/>
            <person name="Schacherer J."/>
            <person name="Sherman D."/>
            <person name="Straub M.-L."/>
            <person name="Stein N."/>
            <person name="Thierry A."/>
            <person name="Trautwein-Schult A."/>
            <person name="Westhof E."/>
            <person name="Worch S."/>
            <person name="Dujon B."/>
            <person name="Souciet J.-L."/>
            <person name="Wincker P."/>
            <person name="Scholz U."/>
            <person name="Neuveglise N."/>
        </authorList>
    </citation>
    <scope>NUCLEOTIDE SEQUENCE</scope>
    <source>
        <strain evidence="11">LS3</strain>
    </source>
</reference>
<evidence type="ECO:0000256" key="4">
    <source>
        <dbReference type="ARBA" id="ARBA00022989"/>
    </source>
</evidence>
<sequence>MLLPSLLLPLCGLATAFQPKISTSTVGDLPQEIIYFEDSSVLIYHESQASKAYISEDDGKSFKDLVIGNKDDVIDRIIEHPFDNKRAYAISSGGLRHYSSSDQGRSWTEFTPKGVAAVDPIVSFSFNVEDPDYVLFSGLSCPNDNVKDPGCNEKYFYTKDNFKSVHELVDAKQCFFAKGTKLFAGGSKDTVACVVNPRSGDEGADVSSFKLAVSDNYFKDRRYAKVGDKDVEGVLSAGLTGKFFVAALVKNKNYRPGDEIDFLASTDLEKWVVSDFNGISIKESAFTVLESTQNSLHVVVSGDDVGTGTFFTSNSDGTYFTKSLEKVSVGMTMLADLEKIWGIDGILIANVVDDKHNVRTKISYNDGRNWEYIQEEDCSGDSCTLNFHSVQDFRNIGRIFSSPAPGILGAVGNTGSSLRDYEDGDFYISLDSGRTWKKAQSDARLYAFGDQGNIVLSAFDEGPTNEVHYSVDGGESWEKVDIGEKLRARILFTNPDATTSKFVLLGRDVKDKSKYKVVMLDFGDLYSRNCDLKEDGSGDFEKWYARYDDAGAPSCIMGHKQFYWRKKRSAECFAAKLYEEQLPSMENCKCTIQDYECDARFVLEGSDCVPNEEYSKELAKCKEGEKYKRSSGYRLLPGNTCEKDGGVDLEKDVEQVCGKESGGGESHRADGKVKSIAYEYAGSLSGYLYLKSGDSSEETIFLRNSRNHVYVSHDQGATWDTPFDKDEMLAVIPHKYFKDTVYLINQKLELIVSTDRGKSFHTYSLPSPPSRASTDGSSLIGFHPDKRDWLIFHADCDGFFDDCSHSAYYSTDNGKNWKEMGKELSHCNFITGLVEDTPERLVFCKKAHDGGSQLVSSEDFFSKEQAIFDNVIDYAVEHEFIVAAIVDYNQKSLQAMVSVDGKNFAHAQFPADFKVDRQQAYTILESVTHAIFMHVTVNSRADSEYGALLKSNYNGTEYVMSLNNVNRNEQGYVDFEKMLGLEGVAVVNTVANPDEAKNGAKKKLQTKITHNDGAEWSFLPPPEKDSDGNGYCSGPSDKCALHLHGFTERVDYRDTFSSQSAVGLMIGVGNVGEHLTDKREGNTYLTRDGGLTWKEIKKGPFMWEFGDSGSIVVIVNGHEPTNVVYYSTDEGANWKEYKFSDKLIQVDDIGTIPSDTSRRFLLFAKAPVEMGDKSLVVQIDFTGLTDRQCVLDSENPDDDDFELWSPSHPMESDNCLFGHEAQYHRKIPDRDCYVGRDISGPHKILKNCTCTRRDFECDFNYQLANDGSCQLVSGLEPLDPMQQCSERPDLVEYWEPTGYRRVPMSTCQGGKELDKIVSHPCPGKEGEYEQKHRGLHGFALAFVILLPIGMTLLVGSIIWDHYARRYGQIRLGEEDDDQPAAIRYAVIAVASVVAVASVIPSFLSSVWNHVRSKLSQRRFTSRSSFRRSYAPLDHDEGELLGPEDDDLEISDEEPEA</sequence>
<feature type="transmembrane region" description="Helical" evidence="8">
    <location>
        <begin position="1338"/>
        <end position="1359"/>
    </location>
</feature>
<evidence type="ECO:0000313" key="11">
    <source>
        <dbReference type="EMBL" id="CDP36846.1"/>
    </source>
</evidence>
<dbReference type="Pfam" id="PF15901">
    <property type="entry name" value="Sortilin_C"/>
    <property type="match status" value="2"/>
</dbReference>
<comment type="subcellular location">
    <subcellularLocation>
        <location evidence="1">Membrane</location>
    </subcellularLocation>
</comment>
<feature type="domain" description="VPS10" evidence="10">
    <location>
        <begin position="698"/>
        <end position="1326"/>
    </location>
</feature>
<dbReference type="Gene3D" id="2.130.10.10">
    <property type="entry name" value="YVTN repeat-like/Quinoprotein amine dehydrogenase"/>
    <property type="match status" value="4"/>
</dbReference>
<dbReference type="PANTHER" id="PTHR12106">
    <property type="entry name" value="SORTILIN RELATED"/>
    <property type="match status" value="1"/>
</dbReference>
<dbReference type="SMART" id="SM00602">
    <property type="entry name" value="VPS10"/>
    <property type="match status" value="2"/>
</dbReference>
<dbReference type="InterPro" id="IPR031777">
    <property type="entry name" value="Sortilin_C"/>
</dbReference>
<keyword evidence="2 8" id="KW-0812">Transmembrane</keyword>
<dbReference type="PANTHER" id="PTHR12106:SF27">
    <property type="entry name" value="SORTILIN-RELATED RECEPTOR"/>
    <property type="match status" value="1"/>
</dbReference>
<feature type="transmembrane region" description="Helical" evidence="8">
    <location>
        <begin position="1380"/>
        <end position="1403"/>
    </location>
</feature>
<dbReference type="FunFam" id="3.30.60.270:FF:000005">
    <property type="entry name" value="Sortilin"/>
    <property type="match status" value="1"/>
</dbReference>
<protein>
    <submittedName>
        <fullName evidence="11">ARAD1B22352p</fullName>
    </submittedName>
</protein>
<keyword evidence="6" id="KW-0325">Glycoprotein</keyword>
<dbReference type="Gene3D" id="3.30.60.270">
    <property type="match status" value="2"/>
</dbReference>
<dbReference type="InterPro" id="IPR031778">
    <property type="entry name" value="Sortilin_N"/>
</dbReference>
<keyword evidence="3" id="KW-0677">Repeat</keyword>
<keyword evidence="9" id="KW-0732">Signal</keyword>
<dbReference type="Pfam" id="PF15902">
    <property type="entry name" value="Sortilin-Vps10"/>
    <property type="match status" value="2"/>
</dbReference>
<evidence type="ECO:0000256" key="3">
    <source>
        <dbReference type="ARBA" id="ARBA00022737"/>
    </source>
</evidence>
<evidence type="ECO:0000256" key="6">
    <source>
        <dbReference type="ARBA" id="ARBA00023180"/>
    </source>
</evidence>
<evidence type="ECO:0000256" key="1">
    <source>
        <dbReference type="ARBA" id="ARBA00004370"/>
    </source>
</evidence>
<dbReference type="GO" id="GO:0006896">
    <property type="term" value="P:Golgi to vacuole transport"/>
    <property type="evidence" value="ECO:0007669"/>
    <property type="project" value="TreeGrafter"/>
</dbReference>
<dbReference type="PhylomeDB" id="A0A060TCB1"/>
<dbReference type="GO" id="GO:0005829">
    <property type="term" value="C:cytosol"/>
    <property type="evidence" value="ECO:0007669"/>
    <property type="project" value="GOC"/>
</dbReference>
<evidence type="ECO:0000256" key="7">
    <source>
        <dbReference type="SAM" id="MobiDB-lite"/>
    </source>
</evidence>
<dbReference type="Gene3D" id="2.10.70.80">
    <property type="match status" value="2"/>
</dbReference>
<feature type="region of interest" description="Disordered" evidence="7">
    <location>
        <begin position="1433"/>
        <end position="1456"/>
    </location>
</feature>
<dbReference type="GO" id="GO:0005794">
    <property type="term" value="C:Golgi apparatus"/>
    <property type="evidence" value="ECO:0007669"/>
    <property type="project" value="TreeGrafter"/>
</dbReference>
<keyword evidence="5 8" id="KW-0472">Membrane</keyword>
<feature type="signal peptide" evidence="9">
    <location>
        <begin position="1"/>
        <end position="16"/>
    </location>
</feature>
<feature type="domain" description="VPS10" evidence="10">
    <location>
        <begin position="39"/>
        <end position="661"/>
    </location>
</feature>
<evidence type="ECO:0000256" key="5">
    <source>
        <dbReference type="ARBA" id="ARBA00023136"/>
    </source>
</evidence>
<gene>
    <name evidence="11" type="ORF">GNLVRS02_ARAD1B22352g</name>
</gene>
<dbReference type="GO" id="GO:0006623">
    <property type="term" value="P:protein targeting to vacuole"/>
    <property type="evidence" value="ECO:0007669"/>
    <property type="project" value="TreeGrafter"/>
</dbReference>
<dbReference type="CDD" id="cd15482">
    <property type="entry name" value="Sialidase_non-viral"/>
    <property type="match status" value="3"/>
</dbReference>
<feature type="compositionally biased region" description="Acidic residues" evidence="7">
    <location>
        <begin position="1435"/>
        <end position="1456"/>
    </location>
</feature>
<dbReference type="InterPro" id="IPR015943">
    <property type="entry name" value="WD40/YVTN_repeat-like_dom_sf"/>
</dbReference>
<evidence type="ECO:0000256" key="2">
    <source>
        <dbReference type="ARBA" id="ARBA00022692"/>
    </source>
</evidence>
<dbReference type="GO" id="GO:0006895">
    <property type="term" value="P:Golgi to endosome transport"/>
    <property type="evidence" value="ECO:0007669"/>
    <property type="project" value="TreeGrafter"/>
</dbReference>
<accession>A0A060TCB1</accession>
<keyword evidence="4 8" id="KW-1133">Transmembrane helix</keyword>
<dbReference type="InterPro" id="IPR006581">
    <property type="entry name" value="VPS10"/>
</dbReference>
<proteinExistence type="predicted"/>
<organism evidence="11">
    <name type="scientific">Blastobotrys adeninivorans</name>
    <name type="common">Yeast</name>
    <name type="synonym">Arxula adeninivorans</name>
    <dbReference type="NCBI Taxonomy" id="409370"/>
    <lineage>
        <taxon>Eukaryota</taxon>
        <taxon>Fungi</taxon>
        <taxon>Dikarya</taxon>
        <taxon>Ascomycota</taxon>
        <taxon>Saccharomycotina</taxon>
        <taxon>Dipodascomycetes</taxon>
        <taxon>Dipodascales</taxon>
        <taxon>Trichomonascaceae</taxon>
        <taxon>Blastobotrys</taxon>
    </lineage>
</organism>
<dbReference type="GO" id="GO:0016020">
    <property type="term" value="C:membrane"/>
    <property type="evidence" value="ECO:0007669"/>
    <property type="project" value="UniProtKB-SubCell"/>
</dbReference>
<dbReference type="EMBL" id="HG937692">
    <property type="protein sequence ID" value="CDP36846.1"/>
    <property type="molecule type" value="Genomic_DNA"/>
</dbReference>
<name>A0A060TCB1_BLAAD</name>
<evidence type="ECO:0000256" key="8">
    <source>
        <dbReference type="SAM" id="Phobius"/>
    </source>
</evidence>
<evidence type="ECO:0000259" key="10">
    <source>
        <dbReference type="SMART" id="SM00602"/>
    </source>
</evidence>
<evidence type="ECO:0000256" key="9">
    <source>
        <dbReference type="SAM" id="SignalP"/>
    </source>
</evidence>